<evidence type="ECO:0000256" key="5">
    <source>
        <dbReference type="ARBA" id="ARBA00004282"/>
    </source>
</evidence>
<evidence type="ECO:0000256" key="17">
    <source>
        <dbReference type="ARBA" id="ARBA00023277"/>
    </source>
</evidence>
<dbReference type="SUPFAM" id="SSF56655">
    <property type="entry name" value="Carbohydrate phosphatase"/>
    <property type="match status" value="1"/>
</dbReference>
<dbReference type="PROSITE" id="PS00124">
    <property type="entry name" value="FBPASE"/>
    <property type="match status" value="1"/>
</dbReference>
<dbReference type="Gene3D" id="3.30.540.10">
    <property type="entry name" value="Fructose-1,6-Bisphosphatase, subunit A, domain 1"/>
    <property type="match status" value="1"/>
</dbReference>
<protein>
    <recommendedName>
        <fullName evidence="21">Fructose-1,6-bisphosphatase isozyme 2</fullName>
        <ecNumber evidence="8">3.1.3.11</ecNumber>
    </recommendedName>
    <alternativeName>
        <fullName evidence="18">D-fructose-1,6-bisphosphate 1-phosphohydrolase</fullName>
    </alternativeName>
    <alternativeName>
        <fullName evidence="22">D-fructose-1,6-bisphosphate 1-phosphohydrolase 2</fullName>
    </alternativeName>
    <alternativeName>
        <fullName evidence="23">Muscle FBPase</fullName>
    </alternativeName>
</protein>
<dbReference type="NCBIfam" id="NF006779">
    <property type="entry name" value="PRK09293.1-3"/>
    <property type="match status" value="1"/>
</dbReference>
<dbReference type="Gene3D" id="3.40.190.80">
    <property type="match status" value="1"/>
</dbReference>
<evidence type="ECO:0000256" key="13">
    <source>
        <dbReference type="ARBA" id="ARBA00022837"/>
    </source>
</evidence>
<dbReference type="GO" id="GO:0005829">
    <property type="term" value="C:cytosol"/>
    <property type="evidence" value="ECO:0007669"/>
    <property type="project" value="TreeGrafter"/>
</dbReference>
<dbReference type="PRINTS" id="PR00115">
    <property type="entry name" value="F16BPHPHTASE"/>
</dbReference>
<reference evidence="27 29" key="2">
    <citation type="submission" date="2018-11" db="EMBL/GenBank/DDBJ databases">
        <authorList>
            <consortium name="Pathogen Informatics"/>
        </authorList>
    </citation>
    <scope>NUCLEOTIDE SEQUENCE [LARGE SCALE GENOMIC DNA]</scope>
</reference>
<evidence type="ECO:0000256" key="2">
    <source>
        <dbReference type="ARBA" id="ARBA00001946"/>
    </source>
</evidence>
<reference evidence="30" key="1">
    <citation type="submission" date="2016-04" db="UniProtKB">
        <authorList>
            <consortium name="WormBaseParasite"/>
        </authorList>
    </citation>
    <scope>IDENTIFICATION</scope>
</reference>
<dbReference type="GO" id="GO:0006000">
    <property type="term" value="P:fructose metabolic process"/>
    <property type="evidence" value="ECO:0007669"/>
    <property type="project" value="TreeGrafter"/>
</dbReference>
<dbReference type="Proteomes" id="UP000038040">
    <property type="component" value="Unplaced"/>
</dbReference>
<sequence>MQKVLGKSSEHFGIETDAITLQRMVLHDQRKHPNASGDLTNLLTSLLTAIKAISSAVRKAGIARLQGMVGKQNVQGEDVKKLDVLSNELMINMLKSSYAACALVSEENEQVIEVEVSRQGKYIVTFDPLDGSSNIDCLVSIGTIFGIYRKSTEGSVTIDDLLQTGRNMVAAGYAIYGSATMIVLSTGAGVNSYMLDPSVGEFILTHRHMQIPRKGKYYSINEGNAASWSKGLQEYINAKKYPGEGKSPMGLRYVGSMVADVHRTFLYGGIFLYPGSKSAPKGKLRLLYEGIPMAFLVEQAGGIATTGKEAILDVKPTFIHDRSPVFLGSIDDVNELLEYLKKYDP</sequence>
<dbReference type="STRING" id="318479.A0A158Q5R9"/>
<dbReference type="PANTHER" id="PTHR11556">
    <property type="entry name" value="FRUCTOSE-1,6-BISPHOSPHATASE-RELATED"/>
    <property type="match status" value="1"/>
</dbReference>
<dbReference type="CDD" id="cd00354">
    <property type="entry name" value="FBPase"/>
    <property type="match status" value="1"/>
</dbReference>
<keyword evidence="17 24" id="KW-0119">Carbohydrate metabolism</keyword>
<evidence type="ECO:0000259" key="26">
    <source>
        <dbReference type="Pfam" id="PF18913"/>
    </source>
</evidence>
<evidence type="ECO:0000256" key="8">
    <source>
        <dbReference type="ARBA" id="ARBA00013093"/>
    </source>
</evidence>
<evidence type="ECO:0000256" key="3">
    <source>
        <dbReference type="ARBA" id="ARBA00004123"/>
    </source>
</evidence>
<dbReference type="OrthoDB" id="10256725at2759"/>
<evidence type="ECO:0000256" key="20">
    <source>
        <dbReference type="ARBA" id="ARBA00038670"/>
    </source>
</evidence>
<comment type="subcellular location">
    <subcellularLocation>
        <location evidence="5">Cell junction</location>
    </subcellularLocation>
    <subcellularLocation>
        <location evidence="4">Cytoplasm</location>
        <location evidence="4">Myofibril</location>
        <location evidence="4">Sarcomere</location>
        <location evidence="4">Z line</location>
    </subcellularLocation>
    <subcellularLocation>
        <location evidence="3">Nucleus</location>
    </subcellularLocation>
</comment>
<proteinExistence type="inferred from homology"/>
<accession>A0A158Q5R9</accession>
<dbReference type="GO" id="GO:0006002">
    <property type="term" value="P:fructose 6-phosphate metabolic process"/>
    <property type="evidence" value="ECO:0007669"/>
    <property type="project" value="TreeGrafter"/>
</dbReference>
<evidence type="ECO:0000256" key="10">
    <source>
        <dbReference type="ARBA" id="ARBA00022553"/>
    </source>
</evidence>
<dbReference type="HAMAP" id="MF_01855">
    <property type="entry name" value="FBPase_class1"/>
    <property type="match status" value="1"/>
</dbReference>
<evidence type="ECO:0000313" key="30">
    <source>
        <dbReference type="WBParaSite" id="DME_0000806501-mRNA-1"/>
    </source>
</evidence>
<evidence type="ECO:0000256" key="6">
    <source>
        <dbReference type="ARBA" id="ARBA00004742"/>
    </source>
</evidence>
<dbReference type="GO" id="GO:0006094">
    <property type="term" value="P:gluconeogenesis"/>
    <property type="evidence" value="ECO:0007669"/>
    <property type="project" value="UniProtKB-UniPathway"/>
</dbReference>
<evidence type="ECO:0000256" key="9">
    <source>
        <dbReference type="ARBA" id="ARBA00022490"/>
    </source>
</evidence>
<organism evidence="28 30">
    <name type="scientific">Dracunculus medinensis</name>
    <name type="common">Guinea worm</name>
    <dbReference type="NCBI Taxonomy" id="318479"/>
    <lineage>
        <taxon>Eukaryota</taxon>
        <taxon>Metazoa</taxon>
        <taxon>Ecdysozoa</taxon>
        <taxon>Nematoda</taxon>
        <taxon>Chromadorea</taxon>
        <taxon>Rhabditida</taxon>
        <taxon>Spirurina</taxon>
        <taxon>Dracunculoidea</taxon>
        <taxon>Dracunculidae</taxon>
        <taxon>Dracunculus</taxon>
    </lineage>
</organism>
<evidence type="ECO:0000256" key="19">
    <source>
        <dbReference type="ARBA" id="ARBA00037516"/>
    </source>
</evidence>
<keyword evidence="15" id="KW-0965">Cell junction</keyword>
<dbReference type="GO" id="GO:0005634">
    <property type="term" value="C:nucleus"/>
    <property type="evidence" value="ECO:0007669"/>
    <property type="project" value="UniProtKB-SubCell"/>
</dbReference>
<keyword evidence="29" id="KW-1185">Reference proteome</keyword>
<evidence type="ECO:0000313" key="29">
    <source>
        <dbReference type="Proteomes" id="UP000274756"/>
    </source>
</evidence>
<dbReference type="FunFam" id="3.40.190.80:FF:000001">
    <property type="entry name" value="Fructose-1,6-bisphosphatase class 1"/>
    <property type="match status" value="1"/>
</dbReference>
<dbReference type="GO" id="GO:0005986">
    <property type="term" value="P:sucrose biosynthetic process"/>
    <property type="evidence" value="ECO:0007669"/>
    <property type="project" value="TreeGrafter"/>
</dbReference>
<dbReference type="PANTHER" id="PTHR11556:SF1">
    <property type="entry name" value="FRUCTOSE-BISPHOSPHATASE"/>
    <property type="match status" value="1"/>
</dbReference>
<dbReference type="AlphaFoldDB" id="A0A158Q5R9"/>
<dbReference type="GO" id="GO:0030018">
    <property type="term" value="C:Z disc"/>
    <property type="evidence" value="ECO:0007669"/>
    <property type="project" value="UniProtKB-SubCell"/>
</dbReference>
<evidence type="ECO:0000256" key="15">
    <source>
        <dbReference type="ARBA" id="ARBA00022949"/>
    </source>
</evidence>
<gene>
    <name evidence="27" type="ORF">DME_LOCUS2190</name>
</gene>
<keyword evidence="9" id="KW-0963">Cytoplasm</keyword>
<dbReference type="InterPro" id="IPR020548">
    <property type="entry name" value="Fructose_bisphosphatase_AS"/>
</dbReference>
<dbReference type="Pfam" id="PF18913">
    <property type="entry name" value="FBPase_C"/>
    <property type="match status" value="1"/>
</dbReference>
<keyword evidence="16" id="KW-0539">Nucleus</keyword>
<evidence type="ECO:0000256" key="24">
    <source>
        <dbReference type="RuleBase" id="RU000508"/>
    </source>
</evidence>
<dbReference type="PIRSF" id="PIRSF500210">
    <property type="entry name" value="FBPtase"/>
    <property type="match status" value="1"/>
</dbReference>
<keyword evidence="14" id="KW-0460">Magnesium</keyword>
<keyword evidence="11" id="KW-0479">Metal-binding</keyword>
<comment type="catalytic activity">
    <reaction evidence="1">
        <text>beta-D-fructose 1,6-bisphosphate + H2O = beta-D-fructose 6-phosphate + phosphate</text>
        <dbReference type="Rhea" id="RHEA:11064"/>
        <dbReference type="ChEBI" id="CHEBI:15377"/>
        <dbReference type="ChEBI" id="CHEBI:32966"/>
        <dbReference type="ChEBI" id="CHEBI:43474"/>
        <dbReference type="ChEBI" id="CHEBI:57634"/>
        <dbReference type="EC" id="3.1.3.11"/>
    </reaction>
</comment>
<comment type="subunit">
    <text evidence="20">Homotetramer. Interacts with ALDOA; the interaction blocks inhibition by physiological concentrations of AMP and reduces inhibition by Ca(2+). Interacts with alpha-actinin and F-actin.</text>
</comment>
<comment type="function">
    <text evidence="19">Catalyzes the hydrolysis of fructose 1,6-bisphosphate to fructose 6-phosphate in the presence of divalent cations and probably participates in glycogen synthesis from carbohydrate precursors, such as lactate.</text>
</comment>
<evidence type="ECO:0000256" key="12">
    <source>
        <dbReference type="ARBA" id="ARBA00022801"/>
    </source>
</evidence>
<dbReference type="EC" id="3.1.3.11" evidence="8"/>
<keyword evidence="12 24" id="KW-0378">Hydrolase</keyword>
<dbReference type="GO" id="GO:0070161">
    <property type="term" value="C:anchoring junction"/>
    <property type="evidence" value="ECO:0007669"/>
    <property type="project" value="UniProtKB-SubCell"/>
</dbReference>
<evidence type="ECO:0000259" key="25">
    <source>
        <dbReference type="Pfam" id="PF00316"/>
    </source>
</evidence>
<dbReference type="InterPro" id="IPR044015">
    <property type="entry name" value="FBPase_C_dom"/>
</dbReference>
<keyword evidence="10" id="KW-0597">Phosphoprotein</keyword>
<evidence type="ECO:0000256" key="16">
    <source>
        <dbReference type="ARBA" id="ARBA00023242"/>
    </source>
</evidence>
<comment type="similarity">
    <text evidence="7 24">Belongs to the FBPase class 1 family.</text>
</comment>
<evidence type="ECO:0000256" key="11">
    <source>
        <dbReference type="ARBA" id="ARBA00022723"/>
    </source>
</evidence>
<comment type="pathway">
    <text evidence="6">Carbohydrate biosynthesis; gluconeogenesis.</text>
</comment>
<dbReference type="NCBIfam" id="NF006778">
    <property type="entry name" value="PRK09293.1-1"/>
    <property type="match status" value="1"/>
</dbReference>
<evidence type="ECO:0000313" key="28">
    <source>
        <dbReference type="Proteomes" id="UP000038040"/>
    </source>
</evidence>
<dbReference type="InterPro" id="IPR000146">
    <property type="entry name" value="FBPase_class-1"/>
</dbReference>
<dbReference type="InterPro" id="IPR028343">
    <property type="entry name" value="FBPtase"/>
</dbReference>
<dbReference type="EMBL" id="UYYG01000049">
    <property type="protein sequence ID" value="VDN52217.1"/>
    <property type="molecule type" value="Genomic_DNA"/>
</dbReference>
<dbReference type="PIRSF" id="PIRSF000904">
    <property type="entry name" value="FBPtase_SBPase"/>
    <property type="match status" value="1"/>
</dbReference>
<dbReference type="GO" id="GO:0030388">
    <property type="term" value="P:fructose 1,6-bisphosphate metabolic process"/>
    <property type="evidence" value="ECO:0007669"/>
    <property type="project" value="TreeGrafter"/>
</dbReference>
<evidence type="ECO:0000256" key="21">
    <source>
        <dbReference type="ARBA" id="ARBA00040321"/>
    </source>
</evidence>
<dbReference type="FunFam" id="3.30.540.10:FF:000005">
    <property type="entry name" value="Fructose-1,6-bisphosphatase isozyme 2"/>
    <property type="match status" value="1"/>
</dbReference>
<evidence type="ECO:0000256" key="22">
    <source>
        <dbReference type="ARBA" id="ARBA00042757"/>
    </source>
</evidence>
<feature type="domain" description="Fructose-1-6-bisphosphatase class I N-terminal" evidence="25">
    <location>
        <begin position="19"/>
        <end position="206"/>
    </location>
</feature>
<dbReference type="GO" id="GO:0042132">
    <property type="term" value="F:fructose 1,6-bisphosphate 1-phosphatase activity"/>
    <property type="evidence" value="ECO:0007669"/>
    <property type="project" value="UniProtKB-EC"/>
</dbReference>
<comment type="cofactor">
    <cofactor evidence="2">
        <name>Mg(2+)</name>
        <dbReference type="ChEBI" id="CHEBI:18420"/>
    </cofactor>
</comment>
<evidence type="ECO:0000313" key="27">
    <source>
        <dbReference type="EMBL" id="VDN52217.1"/>
    </source>
</evidence>
<evidence type="ECO:0000256" key="14">
    <source>
        <dbReference type="ARBA" id="ARBA00022842"/>
    </source>
</evidence>
<dbReference type="WBParaSite" id="DME_0000806501-mRNA-1">
    <property type="protein sequence ID" value="DME_0000806501-mRNA-1"/>
    <property type="gene ID" value="DME_0000806501"/>
</dbReference>
<dbReference type="UniPathway" id="UPA00138"/>
<evidence type="ECO:0000256" key="18">
    <source>
        <dbReference type="ARBA" id="ARBA00032973"/>
    </source>
</evidence>
<keyword evidence="13" id="KW-0106">Calcium</keyword>
<evidence type="ECO:0000256" key="4">
    <source>
        <dbReference type="ARBA" id="ARBA00004216"/>
    </source>
</evidence>
<dbReference type="GO" id="GO:0046872">
    <property type="term" value="F:metal ion binding"/>
    <property type="evidence" value="ECO:0007669"/>
    <property type="project" value="UniProtKB-KW"/>
</dbReference>
<dbReference type="Pfam" id="PF00316">
    <property type="entry name" value="FBPase"/>
    <property type="match status" value="1"/>
</dbReference>
<dbReference type="InterPro" id="IPR033391">
    <property type="entry name" value="FBPase_N"/>
</dbReference>
<dbReference type="Proteomes" id="UP000274756">
    <property type="component" value="Unassembled WGS sequence"/>
</dbReference>
<evidence type="ECO:0000256" key="1">
    <source>
        <dbReference type="ARBA" id="ARBA00001273"/>
    </source>
</evidence>
<name>A0A158Q5R9_DRAME</name>
<evidence type="ECO:0000256" key="7">
    <source>
        <dbReference type="ARBA" id="ARBA00010941"/>
    </source>
</evidence>
<feature type="domain" description="Fructose-1-6-bisphosphatase class 1 C-terminal" evidence="26">
    <location>
        <begin position="211"/>
        <end position="340"/>
    </location>
</feature>
<evidence type="ECO:0000256" key="23">
    <source>
        <dbReference type="ARBA" id="ARBA00043165"/>
    </source>
</evidence>